<proteinExistence type="predicted"/>
<evidence type="ECO:0000313" key="2">
    <source>
        <dbReference type="EMBL" id="STR45730.1"/>
    </source>
</evidence>
<dbReference type="PANTHER" id="PTHR39165">
    <property type="entry name" value="IG HYPOTHETICAL 17883"/>
    <property type="match status" value="1"/>
</dbReference>
<feature type="transmembrane region" description="Helical" evidence="1">
    <location>
        <begin position="135"/>
        <end position="164"/>
    </location>
</feature>
<accession>A0A377SWN8</accession>
<reference evidence="3 5" key="2">
    <citation type="submission" date="2019-03" db="EMBL/GenBank/DDBJ databases">
        <title>Genomic Encyclopedia of Type Strains, Phase IV (KMG-IV): sequencing the most valuable type-strain genomes for metagenomic binning, comparative biology and taxonomic classification.</title>
        <authorList>
            <person name="Goeker M."/>
        </authorList>
    </citation>
    <scope>NUCLEOTIDE SEQUENCE [LARGE SCALE GENOMIC DNA]</scope>
    <source>
        <strain evidence="3 5">DSM 3764</strain>
    </source>
</reference>
<gene>
    <name evidence="3" type="ORF">EV682_104403</name>
    <name evidence="2" type="ORF">NCTC11159_04310</name>
</gene>
<feature type="transmembrane region" description="Helical" evidence="1">
    <location>
        <begin position="88"/>
        <end position="114"/>
    </location>
</feature>
<dbReference type="EMBL" id="UGHR01000004">
    <property type="protein sequence ID" value="STR45730.1"/>
    <property type="molecule type" value="Genomic_DNA"/>
</dbReference>
<dbReference type="Proteomes" id="UP000255108">
    <property type="component" value="Unassembled WGS sequence"/>
</dbReference>
<feature type="transmembrane region" description="Helical" evidence="1">
    <location>
        <begin position="55"/>
        <end position="76"/>
    </location>
</feature>
<dbReference type="RefSeq" id="WP_115229950.1">
    <property type="nucleotide sequence ID" value="NZ_CAWOLO010000004.1"/>
</dbReference>
<feature type="transmembrane region" description="Helical" evidence="1">
    <location>
        <begin position="12"/>
        <end position="43"/>
    </location>
</feature>
<evidence type="ECO:0000313" key="3">
    <source>
        <dbReference type="EMBL" id="TCU88229.1"/>
    </source>
</evidence>
<organism evidence="2 4">
    <name type="scientific">Iodobacter fluviatilis</name>
    <dbReference type="NCBI Taxonomy" id="537"/>
    <lineage>
        <taxon>Bacteria</taxon>
        <taxon>Pseudomonadati</taxon>
        <taxon>Pseudomonadota</taxon>
        <taxon>Betaproteobacteria</taxon>
        <taxon>Neisseriales</taxon>
        <taxon>Chitinibacteraceae</taxon>
        <taxon>Iodobacter</taxon>
    </lineage>
</organism>
<dbReference type="OrthoDB" id="9134540at2"/>
<name>A0A377SWN8_9NEIS</name>
<evidence type="ECO:0000313" key="5">
    <source>
        <dbReference type="Proteomes" id="UP000295794"/>
    </source>
</evidence>
<dbReference type="Pfam" id="PF04306">
    <property type="entry name" value="DUF456"/>
    <property type="match status" value="1"/>
</dbReference>
<evidence type="ECO:0000256" key="1">
    <source>
        <dbReference type="SAM" id="Phobius"/>
    </source>
</evidence>
<keyword evidence="1" id="KW-0812">Transmembrane</keyword>
<keyword evidence="5" id="KW-1185">Reference proteome</keyword>
<dbReference type="AlphaFoldDB" id="A0A377SWN8"/>
<evidence type="ECO:0000313" key="4">
    <source>
        <dbReference type="Proteomes" id="UP000255108"/>
    </source>
</evidence>
<keyword evidence="1" id="KW-0472">Membrane</keyword>
<sequence>MPDFLSAETAWWVLAWVLMISGLLGTLLPFLPSTPFIFGGMLLAAYLDQFARVGYGWLTVLGLLLILSMVLDYIAGAMGAKKAGASPAAVWGALIGGILGIFAGLPGLLLGPFVGAAIGEFWARQDVLQAGKVGIATLIGMLIGAVAKIAIGLSMFAVFAFAWWV</sequence>
<dbReference type="InterPro" id="IPR007403">
    <property type="entry name" value="DUF456"/>
</dbReference>
<keyword evidence="1" id="KW-1133">Transmembrane helix</keyword>
<reference evidence="2 4" key="1">
    <citation type="submission" date="2018-06" db="EMBL/GenBank/DDBJ databases">
        <authorList>
            <consortium name="Pathogen Informatics"/>
            <person name="Doyle S."/>
        </authorList>
    </citation>
    <scope>NUCLEOTIDE SEQUENCE [LARGE SCALE GENOMIC DNA]</scope>
    <source>
        <strain evidence="2 4">NCTC11159</strain>
    </source>
</reference>
<protein>
    <submittedName>
        <fullName evidence="2">Protein of uncharacterized function (DUF456)</fullName>
    </submittedName>
</protein>
<dbReference type="PANTHER" id="PTHR39165:SF1">
    <property type="entry name" value="DUF456 DOMAIN-CONTAINING PROTEIN"/>
    <property type="match status" value="1"/>
</dbReference>
<dbReference type="Proteomes" id="UP000295794">
    <property type="component" value="Unassembled WGS sequence"/>
</dbReference>
<dbReference type="EMBL" id="SMBT01000004">
    <property type="protein sequence ID" value="TCU88229.1"/>
    <property type="molecule type" value="Genomic_DNA"/>
</dbReference>